<dbReference type="EMBL" id="OZ075138">
    <property type="protein sequence ID" value="CAL5011078.1"/>
    <property type="molecule type" value="Genomic_DNA"/>
</dbReference>
<accession>A0ABC9BYI7</accession>
<proteinExistence type="predicted"/>
<organism evidence="1 2">
    <name type="scientific">Urochloa decumbens</name>
    <dbReference type="NCBI Taxonomy" id="240449"/>
    <lineage>
        <taxon>Eukaryota</taxon>
        <taxon>Viridiplantae</taxon>
        <taxon>Streptophyta</taxon>
        <taxon>Embryophyta</taxon>
        <taxon>Tracheophyta</taxon>
        <taxon>Spermatophyta</taxon>
        <taxon>Magnoliopsida</taxon>
        <taxon>Liliopsida</taxon>
        <taxon>Poales</taxon>
        <taxon>Poaceae</taxon>
        <taxon>PACMAD clade</taxon>
        <taxon>Panicoideae</taxon>
        <taxon>Panicodae</taxon>
        <taxon>Paniceae</taxon>
        <taxon>Melinidinae</taxon>
        <taxon>Urochloa</taxon>
    </lineage>
</organism>
<name>A0ABC9BYI7_9POAL</name>
<keyword evidence="2" id="KW-1185">Reference proteome</keyword>
<gene>
    <name evidence="1" type="ORF">URODEC1_LOCUS70285</name>
</gene>
<protein>
    <submittedName>
        <fullName evidence="1">Uncharacterized protein</fullName>
    </submittedName>
</protein>
<dbReference type="Proteomes" id="UP001497457">
    <property type="component" value="Chromosome 28b"/>
</dbReference>
<dbReference type="AlphaFoldDB" id="A0ABC9BYI7"/>
<evidence type="ECO:0000313" key="2">
    <source>
        <dbReference type="Proteomes" id="UP001497457"/>
    </source>
</evidence>
<sequence>MGMVIGGVPVEKDDVFVVVNKEEGPQTPNGCNAEVQHKIEMYFELYKCVILEAKDMPHLMDYFGGLWTEDAQYKISRVKKWWYRNRYTYALAYKGELKHALGHVNRYLGGHIRFISDDFERLGPPVEAAGTDEKRVTGHSGRCFIVGLDKFST</sequence>
<reference evidence="1" key="1">
    <citation type="submission" date="2024-10" db="EMBL/GenBank/DDBJ databases">
        <authorList>
            <person name="Ryan C."/>
        </authorList>
    </citation>
    <scope>NUCLEOTIDE SEQUENCE [LARGE SCALE GENOMIC DNA]</scope>
</reference>
<evidence type="ECO:0000313" key="1">
    <source>
        <dbReference type="EMBL" id="CAL5011078.1"/>
    </source>
</evidence>